<accession>A0AAE0ZD20</accession>
<comment type="caution">
    <text evidence="1">The sequence shown here is derived from an EMBL/GenBank/DDBJ whole genome shotgun (WGS) entry which is preliminary data.</text>
</comment>
<name>A0AAE0ZD20_9GAST</name>
<dbReference type="EMBL" id="JAWDGP010004222">
    <property type="protein sequence ID" value="KAK3766481.1"/>
    <property type="molecule type" value="Genomic_DNA"/>
</dbReference>
<evidence type="ECO:0000313" key="1">
    <source>
        <dbReference type="EMBL" id="KAK3766481.1"/>
    </source>
</evidence>
<dbReference type="Proteomes" id="UP001283361">
    <property type="component" value="Unassembled WGS sequence"/>
</dbReference>
<dbReference type="AlphaFoldDB" id="A0AAE0ZD20"/>
<gene>
    <name evidence="1" type="ORF">RRG08_059299</name>
</gene>
<protein>
    <submittedName>
        <fullName evidence="1">Uncharacterized protein</fullName>
    </submittedName>
</protein>
<reference evidence="1" key="1">
    <citation type="journal article" date="2023" name="G3 (Bethesda)">
        <title>A reference genome for the long-term kleptoplast-retaining sea slug Elysia crispata morphotype clarki.</title>
        <authorList>
            <person name="Eastman K.E."/>
            <person name="Pendleton A.L."/>
            <person name="Shaikh M.A."/>
            <person name="Suttiyut T."/>
            <person name="Ogas R."/>
            <person name="Tomko P."/>
            <person name="Gavelis G."/>
            <person name="Widhalm J.R."/>
            <person name="Wisecaver J.H."/>
        </authorList>
    </citation>
    <scope>NUCLEOTIDE SEQUENCE</scope>
    <source>
        <strain evidence="1">ECLA1</strain>
    </source>
</reference>
<evidence type="ECO:0000313" key="2">
    <source>
        <dbReference type="Proteomes" id="UP001283361"/>
    </source>
</evidence>
<sequence length="105" mass="11506">MTVGFWHSHILALYEEREAEMGIFEAHRLAVYLPGRNSKVKVNCCHSLQFAVFVSWLITAERFCDGQSLAVGAIASIQPVSGHKVAYKVRVMAARNVGGDGDVVS</sequence>
<keyword evidence="2" id="KW-1185">Reference proteome</keyword>
<organism evidence="1 2">
    <name type="scientific">Elysia crispata</name>
    <name type="common">lettuce slug</name>
    <dbReference type="NCBI Taxonomy" id="231223"/>
    <lineage>
        <taxon>Eukaryota</taxon>
        <taxon>Metazoa</taxon>
        <taxon>Spiralia</taxon>
        <taxon>Lophotrochozoa</taxon>
        <taxon>Mollusca</taxon>
        <taxon>Gastropoda</taxon>
        <taxon>Heterobranchia</taxon>
        <taxon>Euthyneura</taxon>
        <taxon>Panpulmonata</taxon>
        <taxon>Sacoglossa</taxon>
        <taxon>Placobranchoidea</taxon>
        <taxon>Plakobranchidae</taxon>
        <taxon>Elysia</taxon>
    </lineage>
</organism>
<proteinExistence type="predicted"/>